<dbReference type="RefSeq" id="WP_162656050.1">
    <property type="nucleotide sequence ID" value="NZ_LR593887.1"/>
</dbReference>
<evidence type="ECO:0000313" key="1">
    <source>
        <dbReference type="EMBL" id="VIP00883.1"/>
    </source>
</evidence>
<dbReference type="Proteomes" id="UP000464378">
    <property type="component" value="Chromosome"/>
</dbReference>
<evidence type="ECO:0008006" key="3">
    <source>
        <dbReference type="Google" id="ProtNLM"/>
    </source>
</evidence>
<dbReference type="Pfam" id="PF07394">
    <property type="entry name" value="DUF1501"/>
    <property type="match status" value="1"/>
</dbReference>
<dbReference type="AlphaFoldDB" id="A0A6C2YIB6"/>
<proteinExistence type="predicted"/>
<dbReference type="InterPro" id="IPR010869">
    <property type="entry name" value="DUF1501"/>
</dbReference>
<reference evidence="1" key="1">
    <citation type="submission" date="2019-04" db="EMBL/GenBank/DDBJ databases">
        <authorList>
            <consortium name="Science for Life Laboratories"/>
        </authorList>
    </citation>
    <scope>NUCLEOTIDE SEQUENCE</scope>
    <source>
        <strain evidence="1">MBLW1</strain>
    </source>
</reference>
<dbReference type="InterPro" id="IPR017850">
    <property type="entry name" value="Alkaline_phosphatase_core_sf"/>
</dbReference>
<protein>
    <recommendedName>
        <fullName evidence="3">DUF1501 domain-containing protein</fullName>
    </recommendedName>
</protein>
<dbReference type="EMBL" id="LR586016">
    <property type="protein sequence ID" value="VIP00883.1"/>
    <property type="molecule type" value="Genomic_DNA"/>
</dbReference>
<gene>
    <name evidence="1" type="ORF">GMBLW1_30770</name>
</gene>
<organism evidence="1">
    <name type="scientific">Tuwongella immobilis</name>
    <dbReference type="NCBI Taxonomy" id="692036"/>
    <lineage>
        <taxon>Bacteria</taxon>
        <taxon>Pseudomonadati</taxon>
        <taxon>Planctomycetota</taxon>
        <taxon>Planctomycetia</taxon>
        <taxon>Gemmatales</taxon>
        <taxon>Gemmataceae</taxon>
        <taxon>Tuwongella</taxon>
    </lineage>
</organism>
<dbReference type="PROSITE" id="PS51318">
    <property type="entry name" value="TAT"/>
    <property type="match status" value="1"/>
</dbReference>
<evidence type="ECO:0000313" key="2">
    <source>
        <dbReference type="Proteomes" id="UP000464378"/>
    </source>
</evidence>
<dbReference type="PANTHER" id="PTHR43737:SF1">
    <property type="entry name" value="DUF1501 DOMAIN-CONTAINING PROTEIN"/>
    <property type="match status" value="1"/>
</dbReference>
<keyword evidence="2" id="KW-1185">Reference proteome</keyword>
<accession>A0A6C2YIB6</accession>
<dbReference type="KEGG" id="tim:GMBLW1_30770"/>
<sequence length="453" mass="49492">MSFANPASASLRHRPLSRRNFLQIGSLGLGGLTLPNLLRAESTAGVRSSQKSVILIYLVGGPPHQDMFDLKPDAPKEIAGPWKPIQTNVTGIQICEAFPRLAQLMDKMVIVRSLVGNQADHDAIQVYNGFDPRKPKPSGGWPQFGSAVAKLQGPVDPSVPPFISLCYTCTHGPYNEPGPGYLGASYSPFRPMGPAQKDMMLNGVTVSQLADRKNLLRSFDSIRREVDTNGMLRGMDTFNEQAFGLLTSSKLAEAMDLSREPDKIVKRYGTGNPKIHMDENGAPRVPQSLLMARRLIEAGARVVTLNYSKWDWHGGANNSIFKREAEDFPVFDQCVSALVEDLHNRGLDKDCTVIVMGEFGRTPKISDQVGRDHWPQVNCALMFGGGMTTGQVIGATDKQAGMATARPVTFGELFATLYHNLGIDPMQTTITDLNGRPQFLVADQAAPMRELIG</sequence>
<dbReference type="InParanoid" id="A0A6C2YIB6"/>
<dbReference type="EMBL" id="LR593887">
    <property type="protein sequence ID" value="VTR97184.1"/>
    <property type="molecule type" value="Genomic_DNA"/>
</dbReference>
<dbReference type="PANTHER" id="PTHR43737">
    <property type="entry name" value="BLL7424 PROTEIN"/>
    <property type="match status" value="1"/>
</dbReference>
<name>A0A6C2YIB6_9BACT</name>
<dbReference type="InterPro" id="IPR006311">
    <property type="entry name" value="TAT_signal"/>
</dbReference>
<dbReference type="SUPFAM" id="SSF53649">
    <property type="entry name" value="Alkaline phosphatase-like"/>
    <property type="match status" value="1"/>
</dbReference>